<dbReference type="Proteomes" id="UP000015241">
    <property type="component" value="Unassembled WGS sequence"/>
</dbReference>
<dbReference type="AlphaFoldDB" id="S8EIC7"/>
<name>S8EIC7_FOMSC</name>
<dbReference type="InterPro" id="IPR032675">
    <property type="entry name" value="LRR_dom_sf"/>
</dbReference>
<sequence length="582" mass="64660">MCPKAWWTAALEASPHSFEHMTALVTEYIRGLCEQVVTRSIKVGNPGSPQYASDILPRIPSDVLLYHIIDIFKLQGDVPTLYACARTCRAWYHHYRDQGFFAGTNESEAFISDPSWLASTSRMLWHSEKARRYYQPFTITASDADTTRPICRTLPLQIVGRHQPTLESLELVNANCTSLHPRFFHHLADYRSVDELSLTRCSFRSAHDLRRVIEALQNLVTLNITAVTFKYALVLPERLGREATTARRRLCTVELCEVRERDVGPLASVLLSLAYPIEVLSLKTVTFQSFAQFRQIVQETPTLARLKLVGVSCQHIPTPFMTNHAATTSGETPAGLRELSIQAPPPLKASADFAATVLSWFARDMRPSALEDLVVGGPHTRPFSVPLRGIAPRVQRLTMVVATQLEIPPLAAFTQLKHCILRIFLFAGSATDALRDICGTVVSLLSELTSCLLEQVQLYFVIQGLSEPFQDDSESADHLDLSGILPDSHAFVNVLARKPFNGLIPHGRTTGDSEFVAGICGGTESTIAVSLGSGLDKQIDGNAFSRLLEQGMVPLFEPWFQRRVLRMRLPGGIVLTHEGRFT</sequence>
<gene>
    <name evidence="1" type="ORF">FOMPIDRAFT_1047424</name>
</gene>
<dbReference type="HOGENOM" id="CLU_468533_0_0_1"/>
<dbReference type="EMBL" id="KE504132">
    <property type="protein sequence ID" value="EPT03064.1"/>
    <property type="molecule type" value="Genomic_DNA"/>
</dbReference>
<reference evidence="1 2" key="1">
    <citation type="journal article" date="2012" name="Science">
        <title>The Paleozoic origin of enzymatic lignin decomposition reconstructed from 31 fungal genomes.</title>
        <authorList>
            <person name="Floudas D."/>
            <person name="Binder M."/>
            <person name="Riley R."/>
            <person name="Barry K."/>
            <person name="Blanchette R.A."/>
            <person name="Henrissat B."/>
            <person name="Martinez A.T."/>
            <person name="Otillar R."/>
            <person name="Spatafora J.W."/>
            <person name="Yadav J.S."/>
            <person name="Aerts A."/>
            <person name="Benoit I."/>
            <person name="Boyd A."/>
            <person name="Carlson A."/>
            <person name="Copeland A."/>
            <person name="Coutinho P.M."/>
            <person name="de Vries R.P."/>
            <person name="Ferreira P."/>
            <person name="Findley K."/>
            <person name="Foster B."/>
            <person name="Gaskell J."/>
            <person name="Glotzer D."/>
            <person name="Gorecki P."/>
            <person name="Heitman J."/>
            <person name="Hesse C."/>
            <person name="Hori C."/>
            <person name="Igarashi K."/>
            <person name="Jurgens J.A."/>
            <person name="Kallen N."/>
            <person name="Kersten P."/>
            <person name="Kohler A."/>
            <person name="Kuees U."/>
            <person name="Kumar T.K.A."/>
            <person name="Kuo A."/>
            <person name="LaButti K."/>
            <person name="Larrondo L.F."/>
            <person name="Lindquist E."/>
            <person name="Ling A."/>
            <person name="Lombard V."/>
            <person name="Lucas S."/>
            <person name="Lundell T."/>
            <person name="Martin R."/>
            <person name="McLaughlin D.J."/>
            <person name="Morgenstern I."/>
            <person name="Morin E."/>
            <person name="Murat C."/>
            <person name="Nagy L.G."/>
            <person name="Nolan M."/>
            <person name="Ohm R.A."/>
            <person name="Patyshakuliyeva A."/>
            <person name="Rokas A."/>
            <person name="Ruiz-Duenas F.J."/>
            <person name="Sabat G."/>
            <person name="Salamov A."/>
            <person name="Samejima M."/>
            <person name="Schmutz J."/>
            <person name="Slot J.C."/>
            <person name="St John F."/>
            <person name="Stenlid J."/>
            <person name="Sun H."/>
            <person name="Sun S."/>
            <person name="Syed K."/>
            <person name="Tsang A."/>
            <person name="Wiebenga A."/>
            <person name="Young D."/>
            <person name="Pisabarro A."/>
            <person name="Eastwood D.C."/>
            <person name="Martin F."/>
            <person name="Cullen D."/>
            <person name="Grigoriev I.V."/>
            <person name="Hibbett D.S."/>
        </authorList>
    </citation>
    <scope>NUCLEOTIDE SEQUENCE</scope>
    <source>
        <strain evidence="2">FP-58527</strain>
    </source>
</reference>
<dbReference type="Gene3D" id="3.80.10.10">
    <property type="entry name" value="Ribonuclease Inhibitor"/>
    <property type="match status" value="1"/>
</dbReference>
<evidence type="ECO:0000313" key="1">
    <source>
        <dbReference type="EMBL" id="EPT03064.1"/>
    </source>
</evidence>
<keyword evidence="2" id="KW-1185">Reference proteome</keyword>
<accession>S8EIC7</accession>
<evidence type="ECO:0008006" key="3">
    <source>
        <dbReference type="Google" id="ProtNLM"/>
    </source>
</evidence>
<dbReference type="OrthoDB" id="10505022at2759"/>
<dbReference type="InParanoid" id="S8EIC7"/>
<proteinExistence type="predicted"/>
<protein>
    <recommendedName>
        <fullName evidence="3">F-box domain-containing protein</fullName>
    </recommendedName>
</protein>
<evidence type="ECO:0000313" key="2">
    <source>
        <dbReference type="Proteomes" id="UP000015241"/>
    </source>
</evidence>
<organism evidence="1 2">
    <name type="scientific">Fomitopsis schrenkii</name>
    <name type="common">Brown rot fungus</name>
    <dbReference type="NCBI Taxonomy" id="2126942"/>
    <lineage>
        <taxon>Eukaryota</taxon>
        <taxon>Fungi</taxon>
        <taxon>Dikarya</taxon>
        <taxon>Basidiomycota</taxon>
        <taxon>Agaricomycotina</taxon>
        <taxon>Agaricomycetes</taxon>
        <taxon>Polyporales</taxon>
        <taxon>Fomitopsis</taxon>
    </lineage>
</organism>